<protein>
    <submittedName>
        <fullName evidence="1">Uncharacterized protein</fullName>
    </submittedName>
</protein>
<dbReference type="EMBL" id="JBAHYK010002661">
    <property type="protein sequence ID" value="KAL0564631.1"/>
    <property type="molecule type" value="Genomic_DNA"/>
</dbReference>
<reference evidence="1 2" key="1">
    <citation type="submission" date="2024-02" db="EMBL/GenBank/DDBJ databases">
        <title>A draft genome for the cacao thread blight pathogen Marasmius crinis-equi.</title>
        <authorList>
            <person name="Cohen S.P."/>
            <person name="Baruah I.K."/>
            <person name="Amoako-Attah I."/>
            <person name="Bukari Y."/>
            <person name="Meinhardt L.W."/>
            <person name="Bailey B.A."/>
        </authorList>
    </citation>
    <scope>NUCLEOTIDE SEQUENCE [LARGE SCALE GENOMIC DNA]</scope>
    <source>
        <strain evidence="1 2">GH-76</strain>
    </source>
</reference>
<sequence>VTRSEQNQVPPWDWRAVFKDMVIWLESSMDPVDPDLVKRFREEPKHLHLEVSSDTPLGNPDQIERTVDLAVLNALWIEWFQFSSLESVARRLLGLESRFPPLHITECYCPHSTSTASHPPSCHFDRRAWHAACLRTAKMVLSELHNLDFRGNFKGELFTGLNKKIKSLLDSTPSQCYPFEPELLPVYEVLFQFVERLGNILARPNELETSETEWLKWLETCPDGYATSAEALKRQILALCPRRSKSSEERQARARLTF</sequence>
<dbReference type="Proteomes" id="UP001465976">
    <property type="component" value="Unassembled WGS sequence"/>
</dbReference>
<gene>
    <name evidence="1" type="ORF">V5O48_017413</name>
</gene>
<feature type="non-terminal residue" evidence="1">
    <location>
        <position position="1"/>
    </location>
</feature>
<accession>A0ABR3EP74</accession>
<name>A0ABR3EP74_9AGAR</name>
<comment type="caution">
    <text evidence="1">The sequence shown here is derived from an EMBL/GenBank/DDBJ whole genome shotgun (WGS) entry which is preliminary data.</text>
</comment>
<evidence type="ECO:0000313" key="1">
    <source>
        <dbReference type="EMBL" id="KAL0564631.1"/>
    </source>
</evidence>
<organism evidence="1 2">
    <name type="scientific">Marasmius crinis-equi</name>
    <dbReference type="NCBI Taxonomy" id="585013"/>
    <lineage>
        <taxon>Eukaryota</taxon>
        <taxon>Fungi</taxon>
        <taxon>Dikarya</taxon>
        <taxon>Basidiomycota</taxon>
        <taxon>Agaricomycotina</taxon>
        <taxon>Agaricomycetes</taxon>
        <taxon>Agaricomycetidae</taxon>
        <taxon>Agaricales</taxon>
        <taxon>Marasmiineae</taxon>
        <taxon>Marasmiaceae</taxon>
        <taxon>Marasmius</taxon>
    </lineage>
</organism>
<proteinExistence type="predicted"/>
<keyword evidence="2" id="KW-1185">Reference proteome</keyword>
<evidence type="ECO:0000313" key="2">
    <source>
        <dbReference type="Proteomes" id="UP001465976"/>
    </source>
</evidence>